<evidence type="ECO:0000313" key="3">
    <source>
        <dbReference type="Proteomes" id="UP000235371"/>
    </source>
</evidence>
<dbReference type="InParanoid" id="A0A2J6TVM4"/>
<feature type="compositionally biased region" description="Low complexity" evidence="1">
    <location>
        <begin position="1691"/>
        <end position="1701"/>
    </location>
</feature>
<keyword evidence="3" id="KW-1185">Reference proteome</keyword>
<accession>A0A2J6TVM4</accession>
<feature type="region of interest" description="Disordered" evidence="1">
    <location>
        <begin position="1688"/>
        <end position="1722"/>
    </location>
</feature>
<dbReference type="EMBL" id="KZ613740">
    <property type="protein sequence ID" value="PMD67094.1"/>
    <property type="molecule type" value="Genomic_DNA"/>
</dbReference>
<dbReference type="InterPro" id="IPR036890">
    <property type="entry name" value="HATPase_C_sf"/>
</dbReference>
<evidence type="ECO:0000256" key="1">
    <source>
        <dbReference type="SAM" id="MobiDB-lite"/>
    </source>
</evidence>
<dbReference type="STRING" id="1095630.A0A2J6TVM4"/>
<dbReference type="SUPFAM" id="SSF55874">
    <property type="entry name" value="ATPase domain of HSP90 chaperone/DNA topoisomerase II/histidine kinase"/>
    <property type="match status" value="1"/>
</dbReference>
<dbReference type="Gene3D" id="3.30.565.10">
    <property type="entry name" value="Histidine kinase-like ATPase, C-terminal domain"/>
    <property type="match status" value="1"/>
</dbReference>
<reference evidence="2 3" key="1">
    <citation type="submission" date="2016-04" db="EMBL/GenBank/DDBJ databases">
        <title>A degradative enzymes factory behind the ericoid mycorrhizal symbiosis.</title>
        <authorList>
            <consortium name="DOE Joint Genome Institute"/>
            <person name="Martino E."/>
            <person name="Morin E."/>
            <person name="Grelet G."/>
            <person name="Kuo A."/>
            <person name="Kohler A."/>
            <person name="Daghino S."/>
            <person name="Barry K."/>
            <person name="Choi C."/>
            <person name="Cichocki N."/>
            <person name="Clum A."/>
            <person name="Copeland A."/>
            <person name="Hainaut M."/>
            <person name="Haridas S."/>
            <person name="Labutti K."/>
            <person name="Lindquist E."/>
            <person name="Lipzen A."/>
            <person name="Khouja H.-R."/>
            <person name="Murat C."/>
            <person name="Ohm R."/>
            <person name="Olson A."/>
            <person name="Spatafora J."/>
            <person name="Veneault-Fourrey C."/>
            <person name="Henrissat B."/>
            <person name="Grigoriev I."/>
            <person name="Martin F."/>
            <person name="Perotto S."/>
        </authorList>
    </citation>
    <scope>NUCLEOTIDE SEQUENCE [LARGE SCALE GENOMIC DNA]</scope>
    <source>
        <strain evidence="2 3">E</strain>
    </source>
</reference>
<dbReference type="Proteomes" id="UP000235371">
    <property type="component" value="Unassembled WGS sequence"/>
</dbReference>
<evidence type="ECO:0000313" key="2">
    <source>
        <dbReference type="EMBL" id="PMD67094.1"/>
    </source>
</evidence>
<feature type="compositionally biased region" description="Polar residues" evidence="1">
    <location>
        <begin position="1570"/>
        <end position="1601"/>
    </location>
</feature>
<dbReference type="NCBIfam" id="NF047352">
    <property type="entry name" value="P_loop_sacsin"/>
    <property type="match status" value="1"/>
</dbReference>
<feature type="region of interest" description="Disordered" evidence="1">
    <location>
        <begin position="1570"/>
        <end position="1607"/>
    </location>
</feature>
<sequence>MATTLTEHESLILSLAAKNGVFTEEMVERAKHDVVFGSLLKCAQNLKTIANNATFKLAEDLYSVDTHFVLECIQNAADNHYKPEVEPFLRICARPDKIQLDCNETGFTPADVEAICRVGGSNKTSKEGFIGAKGIGFKSVFKIAQEAHIYSPPYSFKFDKRRELGMIIPIWVPEEEILVGSTNDCQTSILLLPPADENFTEYLHTFKAISPTLLLFLPKLKRLEILIHDKQAHGGEVITRRNLRSKVNEVDNFITLTVEDSASPHPEIEHRYRKTTARWKAKGGEKHREGVKTSETALAFPVTSNGAPLGSSQPVHAFLPIRDFGFKFVIQADFIVASNRQDIQESEEWNVYQRLCIGHTFLQAILEFLLSPHDPLRYTWMRFLPRGITDPFWKPAVKTIWELIQKSEVLESRAKSLHRPGTLERLEETFLDRGGEPLVGSPSEYLAPCYGEEDFEILKELGVHLITWSSFLTRLCKMSDSELKSKDRHWHEDLAKALRGIKKTPIWRTFSSRVISKAFIPLLNGNNWIPAVGLDLHPVYFQEGVGRIKVPSDISLRFVEESASKNPYRKKFFKLLGVRDYDQIEAASAILRKHRESVVPTVTEDEAVAHALYLYDLDSSITNKMDLTALWLYDEQGRAARGRDLYVRDTSAYGPASLFDGHDTVARFLSSRYLTPRDSQPNKPRFLQWLMRGTGLTDIPRLKRSGTLSPEFQFILRNYSDKVLYILKTFWGQYKKLMAETTILDAIKNHPTACFDGQSRASIPLKDCYVPDSRMKLVSSELCGSLVGPPFLSIEPFNTYEWEFLSTFGVGVAPDLSFYLWIGRQSQFQKSCTVDGAKKLLKYIADLTGFDEPKQTQVRSAFKHDRLLLAPLSGKLTFTFPSLCVWKAPQGFRKMASLESLYGGDPSVTSLIRTTLQVEDASIEVVVHDLASNYPSDSHLKESLQYIALKLHSQQDHGPLHHLRDAFRLSPLITVPLSGSGTTRVCSTSCVWGGPRVTHKWNLQPHYETDIGLRVLLCSHLDIRPPTLDDLLRELILLKTDPENAVGQTEQIYSYISEKFSGPEIRERFERDALVCVQSLDGMRLWKRPSACVWTAPGFLRCKIAIAERHGFTEASAISLLQNTLSIGNASFTDFIADLRILRDREEFDEDGLELLYKSIELSIVGHENEVRKTFDEENLVYGHQLDPPRWVKLGDCVWSGPKCLQTITKLARCYPSLDKLFTKYLGVEDATPETVLDELRFVVADFEQKRTFFCVVPEALARRVTDLLLAFTFKSFTLSPSILEAIGSGKFWPYQPWTSGLCFGRIKDEFIIPDHEYFLDLFHAKFPVLRLTSTEVMALKPLFIKLGVENKFLSSCVMEIVSGNDVSMPAEDLSHDLSQRARALSCCVEHFSKDMQANRGRGLYQLLKDIQVFRASDISTTYTINAHGINQSVTTKGLMRLDEEGGQLRLFVPRDENDQKEAFAICLAKEMISFLGLPEAESWHIITAVLAVEPERLDFFLHRQGISTNHSTASSDAKQTKEIAVCSEEDETIILDQKFQTLSLSSQQNKNKDNEVSAHALSTSTMTIVQSGSANTKADINQDPTSSGTTSQSPLDSTNRFDPARQEPEPELLLAVSELNIENAPRVTASNSSSDAQNDSLAENKVIQKGINSKHESLYWVSSRSRGRGSSDISHTTEISTVSSDDFDAASHSSAITSSSDDAEIWNTPSKKTTKTSNQRQIEKALNGTHQASSFSSTGLMKSVYSTPRATHQGPDQAVGYAGERFIVNILKTEIEDFNEIEHWTSKLRRHANLSPYGKAEDTDLEYQDSTGCFSRLLRTWTDGEVPNWLEEACMPGTTTRPKYWLEVKTTPGNCETVFFVSAHQYELMKEFAIVGSDMPSNVYVILRVFNVKIDGEIGVRAYLDPWWKAQEGRLKFDIQYKVTVRGH</sequence>
<dbReference type="OrthoDB" id="1262810at2759"/>
<dbReference type="PANTHER" id="PTHR32387">
    <property type="entry name" value="WU:FJ29H11"/>
    <property type="match status" value="1"/>
</dbReference>
<evidence type="ECO:0008006" key="4">
    <source>
        <dbReference type="Google" id="ProtNLM"/>
    </source>
</evidence>
<gene>
    <name evidence="2" type="ORF">K444DRAFT_658227</name>
</gene>
<proteinExistence type="predicted"/>
<dbReference type="GeneID" id="36594316"/>
<organism evidence="2 3">
    <name type="scientific">Hyaloscypha bicolor E</name>
    <dbReference type="NCBI Taxonomy" id="1095630"/>
    <lineage>
        <taxon>Eukaryota</taxon>
        <taxon>Fungi</taxon>
        <taxon>Dikarya</taxon>
        <taxon>Ascomycota</taxon>
        <taxon>Pezizomycotina</taxon>
        <taxon>Leotiomycetes</taxon>
        <taxon>Helotiales</taxon>
        <taxon>Hyaloscyphaceae</taxon>
        <taxon>Hyaloscypha</taxon>
        <taxon>Hyaloscypha bicolor</taxon>
    </lineage>
</organism>
<dbReference type="InterPro" id="IPR052957">
    <property type="entry name" value="Auxin_embryo_med"/>
</dbReference>
<name>A0A2J6TVM4_9HELO</name>
<dbReference type="RefSeq" id="XP_024743998.1">
    <property type="nucleotide sequence ID" value="XM_024886239.1"/>
</dbReference>
<dbReference type="PANTHER" id="PTHR32387:SF0">
    <property type="entry name" value="PROTEIN NO VEIN"/>
    <property type="match status" value="1"/>
</dbReference>
<protein>
    <recommendedName>
        <fullName evidence="4">Protein NO VEIN C-terminal domain-containing protein</fullName>
    </recommendedName>
</protein>